<evidence type="ECO:0000256" key="4">
    <source>
        <dbReference type="ARBA" id="ARBA00011738"/>
    </source>
</evidence>
<dbReference type="PANTHER" id="PTHR11130:SF0">
    <property type="entry name" value="GLUTATHIONE SYNTHETASE"/>
    <property type="match status" value="1"/>
</dbReference>
<reference evidence="17" key="1">
    <citation type="submission" date="2024-04" db="EMBL/GenBank/DDBJ databases">
        <authorList>
            <consortium name="Molecular Ecology Group"/>
        </authorList>
    </citation>
    <scope>NUCLEOTIDE SEQUENCE</scope>
</reference>
<keyword evidence="8" id="KW-0317">Glutathione biosynthesis</keyword>
<organism evidence="17 18">
    <name type="scientific">Lasius platythorax</name>
    <dbReference type="NCBI Taxonomy" id="488582"/>
    <lineage>
        <taxon>Eukaryota</taxon>
        <taxon>Metazoa</taxon>
        <taxon>Ecdysozoa</taxon>
        <taxon>Arthropoda</taxon>
        <taxon>Hexapoda</taxon>
        <taxon>Insecta</taxon>
        <taxon>Pterygota</taxon>
        <taxon>Neoptera</taxon>
        <taxon>Endopterygota</taxon>
        <taxon>Hymenoptera</taxon>
        <taxon>Apocrita</taxon>
        <taxon>Aculeata</taxon>
        <taxon>Formicoidea</taxon>
        <taxon>Formicidae</taxon>
        <taxon>Formicinae</taxon>
        <taxon>Lasius</taxon>
        <taxon>Lasius</taxon>
    </lineage>
</organism>
<evidence type="ECO:0000256" key="5">
    <source>
        <dbReference type="ARBA" id="ARBA00012214"/>
    </source>
</evidence>
<dbReference type="SUPFAM" id="SSF56059">
    <property type="entry name" value="Glutathione synthetase ATP-binding domain-like"/>
    <property type="match status" value="1"/>
</dbReference>
<dbReference type="InterPro" id="IPR037013">
    <property type="entry name" value="GSH-S_sub-bd_sf"/>
</dbReference>
<dbReference type="Gene3D" id="3.30.1490.80">
    <property type="match status" value="1"/>
</dbReference>
<proteinExistence type="inferred from homology"/>
<dbReference type="Gene3D" id="3.30.1490.50">
    <property type="match status" value="1"/>
</dbReference>
<dbReference type="InterPro" id="IPR004887">
    <property type="entry name" value="GSH_synth_subst-bd"/>
</dbReference>
<evidence type="ECO:0000259" key="15">
    <source>
        <dbReference type="Pfam" id="PF02582"/>
    </source>
</evidence>
<comment type="cofactor">
    <cofactor evidence="1">
        <name>Mg(2+)</name>
        <dbReference type="ChEBI" id="CHEBI:18420"/>
    </cofactor>
</comment>
<evidence type="ECO:0000256" key="3">
    <source>
        <dbReference type="ARBA" id="ARBA00010385"/>
    </source>
</evidence>
<dbReference type="InterPro" id="IPR014049">
    <property type="entry name" value="Glutathione_synthase_N_euk"/>
</dbReference>
<dbReference type="Pfam" id="PF03199">
    <property type="entry name" value="GSH_synthase"/>
    <property type="match status" value="1"/>
</dbReference>
<feature type="domain" description="DUF155" evidence="15">
    <location>
        <begin position="634"/>
        <end position="812"/>
    </location>
</feature>
<gene>
    <name evidence="17" type="ORF">LPLAT_LOCUS14404</name>
</gene>
<evidence type="ECO:0000256" key="8">
    <source>
        <dbReference type="ARBA" id="ARBA00022684"/>
    </source>
</evidence>
<dbReference type="GO" id="GO:0043295">
    <property type="term" value="F:glutathione binding"/>
    <property type="evidence" value="ECO:0007669"/>
    <property type="project" value="TreeGrafter"/>
</dbReference>
<keyword evidence="9" id="KW-0479">Metal-binding</keyword>
<evidence type="ECO:0000256" key="11">
    <source>
        <dbReference type="ARBA" id="ARBA00022840"/>
    </source>
</evidence>
<dbReference type="GO" id="GO:0005524">
    <property type="term" value="F:ATP binding"/>
    <property type="evidence" value="ECO:0007669"/>
    <property type="project" value="UniProtKB-KW"/>
</dbReference>
<dbReference type="InterPro" id="IPR016185">
    <property type="entry name" value="PreATP-grasp_dom_sf"/>
</dbReference>
<comment type="pathway">
    <text evidence="2">Sulfur metabolism; glutathione biosynthesis; glutathione from L-cysteine and L-glutamate: step 2/2.</text>
</comment>
<name>A0AAV2PD46_9HYME</name>
<dbReference type="FunFam" id="3.30.1490.50:FF:000002">
    <property type="entry name" value="Glutathione synthetase"/>
    <property type="match status" value="1"/>
</dbReference>
<dbReference type="AlphaFoldDB" id="A0AAV2PD46"/>
<dbReference type="Gene3D" id="3.40.50.1760">
    <property type="entry name" value="Glutathione synthase, substrate-binding domain superfamily, eukaryotic"/>
    <property type="match status" value="1"/>
</dbReference>
<dbReference type="GO" id="GO:0046872">
    <property type="term" value="F:metal ion binding"/>
    <property type="evidence" value="ECO:0007669"/>
    <property type="project" value="UniProtKB-KW"/>
</dbReference>
<dbReference type="Pfam" id="PF03917">
    <property type="entry name" value="GSH_synth_ATP"/>
    <property type="match status" value="1"/>
</dbReference>
<evidence type="ECO:0000256" key="6">
    <source>
        <dbReference type="ARBA" id="ARBA00020821"/>
    </source>
</evidence>
<dbReference type="InterPro" id="IPR003734">
    <property type="entry name" value="DUF155"/>
</dbReference>
<keyword evidence="7" id="KW-0436">Ligase</keyword>
<evidence type="ECO:0000256" key="9">
    <source>
        <dbReference type="ARBA" id="ARBA00022723"/>
    </source>
</evidence>
<evidence type="ECO:0000256" key="10">
    <source>
        <dbReference type="ARBA" id="ARBA00022741"/>
    </source>
</evidence>
<dbReference type="GO" id="GO:0005829">
    <property type="term" value="C:cytosol"/>
    <property type="evidence" value="ECO:0007669"/>
    <property type="project" value="TreeGrafter"/>
</dbReference>
<feature type="domain" description="Glutathione synthase substrate-binding" evidence="16">
    <location>
        <begin position="348"/>
        <end position="449"/>
    </location>
</feature>
<dbReference type="InterPro" id="IPR014042">
    <property type="entry name" value="Glutathione_synthase_a-hlx"/>
</dbReference>
<dbReference type="EC" id="6.3.2.3" evidence="5"/>
<sequence length="863" mass="99408">MSLAMIHRLVLSSCRSKINIDAYWKIVPSLRTLQKTSAMVQTEFPTYVMCIIHKRLFHNSAILQLQKNKLKENGTDVVENISTLQIKKRPTRRNKVVISDDKVPKHDAWNVKALATAEEYNLEALAYGLLDQQLYIPSKISTSTNYVSKNELEDVIEKAKDWALMNGMCLRSKMNFNRDVLQFAPFVLFPSPFPREEFQNACDIQITLNTLIHRVAHDYDFLKETLEETIKVDDFTRNLFDIYEIIHEEGAAQKVSLGILRSDLMLDTSCPKKDTKKLKPHCCWKQVEINTIASGFGWLGPVSTQLHKFVLQELGYTAELNNLPENNALQTLCSGMIEAWNLYGNPQAVILFVIEDVTYNICDQRFHEFEIRKQNPNVKVIRRNLTQLAATAKLGTNMELIVNNYTVSVVYYRCGYEPGQYHTKKEWNARLLIERSLAIKCPSIQYHLAGTKKVQQTLAKPGMVARFLKDENMVTKVKEIFTGLYPLDFDEHGNVAVEMGILDPQRFVLKPQREGGCNNLYGTDIKDFLESVKSEQARVAWILMDRIYPPVHKNYVVKPGTNVDLDTKEFVSELGIFGVIIGDDQNIIVNKQGGHMLRTKLAIHNEGGVATGLALPDVVHAVAKYEVGHEPREIFFFREGSIVMWNISDLECGNLLQFLRNYEQNRYMKELIHTESELMHYTYADSGKKSHLKDGDIVLARETGNLDKLDKYTFSNAMAQSVKLGIWEASLNRYVDSIEFVTEDLKVGKKLQMTQQEVLRKQGELFALRHRINLSSDLLDTPDFYWERDDLENLYQQICGYFSIAKRTRVMNERLNHCVELVSILSSHLSDRHHVRLEWMIIILIMVEVAFEVLHYIDRYLVK</sequence>
<keyword evidence="10" id="KW-0547">Nucleotide-binding</keyword>
<keyword evidence="11" id="KW-0067">ATP-binding</keyword>
<dbReference type="Gene3D" id="3.30.470.20">
    <property type="entry name" value="ATP-grasp fold, B domain"/>
    <property type="match status" value="1"/>
</dbReference>
<dbReference type="SUPFAM" id="SSF52440">
    <property type="entry name" value="PreATP-grasp domain"/>
    <property type="match status" value="1"/>
</dbReference>
<evidence type="ECO:0000256" key="13">
    <source>
        <dbReference type="ARBA" id="ARBA00030403"/>
    </source>
</evidence>
<evidence type="ECO:0000259" key="16">
    <source>
        <dbReference type="Pfam" id="PF03199"/>
    </source>
</evidence>
<evidence type="ECO:0000313" key="17">
    <source>
        <dbReference type="EMBL" id="CAL1689485.1"/>
    </source>
</evidence>
<comment type="catalytic activity">
    <reaction evidence="14">
        <text>gamma-L-glutamyl-L-cysteine + glycine + ATP = glutathione + ADP + phosphate + H(+)</text>
        <dbReference type="Rhea" id="RHEA:13557"/>
        <dbReference type="ChEBI" id="CHEBI:15378"/>
        <dbReference type="ChEBI" id="CHEBI:30616"/>
        <dbReference type="ChEBI" id="CHEBI:43474"/>
        <dbReference type="ChEBI" id="CHEBI:57305"/>
        <dbReference type="ChEBI" id="CHEBI:57925"/>
        <dbReference type="ChEBI" id="CHEBI:58173"/>
        <dbReference type="ChEBI" id="CHEBI:456216"/>
        <dbReference type="EC" id="6.3.2.3"/>
    </reaction>
    <physiologicalReaction direction="left-to-right" evidence="14">
        <dbReference type="Rhea" id="RHEA:13558"/>
    </physiologicalReaction>
</comment>
<dbReference type="EMBL" id="OZ034832">
    <property type="protein sequence ID" value="CAL1689485.1"/>
    <property type="molecule type" value="Genomic_DNA"/>
</dbReference>
<dbReference type="GO" id="GO:0004363">
    <property type="term" value="F:glutathione synthase activity"/>
    <property type="evidence" value="ECO:0007669"/>
    <property type="project" value="UniProtKB-EC"/>
</dbReference>
<evidence type="ECO:0000256" key="7">
    <source>
        <dbReference type="ARBA" id="ARBA00022598"/>
    </source>
</evidence>
<accession>A0AAV2PD46</accession>
<dbReference type="Pfam" id="PF02582">
    <property type="entry name" value="DUF155"/>
    <property type="match status" value="1"/>
</dbReference>
<protein>
    <recommendedName>
        <fullName evidence="6">Glutathione synthetase</fullName>
        <ecNumber evidence="5">6.3.2.3</ecNumber>
    </recommendedName>
    <alternativeName>
        <fullName evidence="13">Glutathione synthase</fullName>
    </alternativeName>
</protein>
<dbReference type="Proteomes" id="UP001497644">
    <property type="component" value="Chromosome 9"/>
</dbReference>
<dbReference type="Gene3D" id="1.10.1080.10">
    <property type="entry name" value="Glutathione Synthetase, Chain A, domain 3"/>
    <property type="match status" value="1"/>
</dbReference>
<keyword evidence="12" id="KW-0460">Magnesium</keyword>
<evidence type="ECO:0000313" key="18">
    <source>
        <dbReference type="Proteomes" id="UP001497644"/>
    </source>
</evidence>
<keyword evidence="18" id="KW-1185">Reference proteome</keyword>
<dbReference type="PANTHER" id="PTHR11130">
    <property type="entry name" value="GLUTATHIONE SYNTHETASE"/>
    <property type="match status" value="1"/>
</dbReference>
<dbReference type="FunFam" id="3.40.50.1760:FF:000001">
    <property type="entry name" value="Glutathione synthetase"/>
    <property type="match status" value="1"/>
</dbReference>
<evidence type="ECO:0000256" key="2">
    <source>
        <dbReference type="ARBA" id="ARBA00004965"/>
    </source>
</evidence>
<dbReference type="NCBIfam" id="TIGR01986">
    <property type="entry name" value="glut_syn_euk"/>
    <property type="match status" value="1"/>
</dbReference>
<evidence type="ECO:0000256" key="1">
    <source>
        <dbReference type="ARBA" id="ARBA00001946"/>
    </source>
</evidence>
<evidence type="ECO:0000256" key="12">
    <source>
        <dbReference type="ARBA" id="ARBA00022842"/>
    </source>
</evidence>
<dbReference type="InterPro" id="IPR005615">
    <property type="entry name" value="Glutathione_synthase"/>
</dbReference>
<comment type="similarity">
    <text evidence="3">Belongs to the eukaryotic GSH synthase family.</text>
</comment>
<evidence type="ECO:0000256" key="14">
    <source>
        <dbReference type="ARBA" id="ARBA00048871"/>
    </source>
</evidence>
<comment type="subunit">
    <text evidence="4">Homodimer.</text>
</comment>
<dbReference type="InterPro" id="IPR014709">
    <property type="entry name" value="Glutathione_synthase_C_euk"/>
</dbReference>